<dbReference type="PANTHER" id="PTHR43798:SF33">
    <property type="entry name" value="HYDROLASE, PUTATIVE (AFU_ORTHOLOGUE AFUA_2G14860)-RELATED"/>
    <property type="match status" value="1"/>
</dbReference>
<reference evidence="3" key="2">
    <citation type="submission" date="2016-02" db="EMBL/GenBank/DDBJ databases">
        <title>Draft genome sequence of five rapidly growing Mycobacterium species.</title>
        <authorList>
            <person name="Katahira K."/>
            <person name="Gotou Y."/>
            <person name="Iida K."/>
            <person name="Ogura Y."/>
            <person name="Hayashi T."/>
        </authorList>
    </citation>
    <scope>NUCLEOTIDE SEQUENCE [LARGE SCALE GENOMIC DNA]</scope>
    <source>
        <strain evidence="3">JCM6362</strain>
    </source>
</reference>
<evidence type="ECO:0000259" key="1">
    <source>
        <dbReference type="Pfam" id="PF00561"/>
    </source>
</evidence>
<dbReference type="InterPro" id="IPR029058">
    <property type="entry name" value="AB_hydrolase_fold"/>
</dbReference>
<protein>
    <submittedName>
        <fullName evidence="2">Hydrolase</fullName>
    </submittedName>
</protein>
<feature type="domain" description="AB hydrolase-1" evidence="1">
    <location>
        <begin position="34"/>
        <end position="273"/>
    </location>
</feature>
<sequence>MLPATVARWRAEGRWIRTGVGSVFVRSASGRGSPVVLLHGYPSSSYDYRAVLPELGDRGWVTFDFLGFGLSDKPRPHRYSLFEQADLVQTVVRSVTDEPVLLIAHDMGTSVATELMARDLQGQLPFRLQRVVLSNGSVLLDRASLRPIQKVLRGRFGPVVSQLVNEPMFIRGLGKVFSKQRPLSAAEGAAQWALMSYHDGHRIMHLLTAYLNERVRYADRWHGAVADWPKPLGLLWGTDDPVATTDVLAGLRELRSDAEVIELAGVGHYPQIEVPEVFARAALELLGLNRTIG</sequence>
<dbReference type="InterPro" id="IPR000073">
    <property type="entry name" value="AB_hydrolase_1"/>
</dbReference>
<evidence type="ECO:0000313" key="2">
    <source>
        <dbReference type="EMBL" id="GAT13401.1"/>
    </source>
</evidence>
<dbReference type="GO" id="GO:0047372">
    <property type="term" value="F:monoacylglycerol lipase activity"/>
    <property type="evidence" value="ECO:0007669"/>
    <property type="project" value="TreeGrafter"/>
</dbReference>
<dbReference type="AlphaFoldDB" id="A0A124E7R4"/>
<comment type="caution">
    <text evidence="2">The sequence shown here is derived from an EMBL/GenBank/DDBJ whole genome shotgun (WGS) entry which is preliminary data.</text>
</comment>
<dbReference type="Proteomes" id="UP000069654">
    <property type="component" value="Unassembled WGS sequence"/>
</dbReference>
<dbReference type="PANTHER" id="PTHR43798">
    <property type="entry name" value="MONOACYLGLYCEROL LIPASE"/>
    <property type="match status" value="1"/>
</dbReference>
<dbReference type="SUPFAM" id="SSF53474">
    <property type="entry name" value="alpha/beta-Hydrolases"/>
    <property type="match status" value="1"/>
</dbReference>
<reference evidence="2 3" key="1">
    <citation type="journal article" date="2016" name="Genome Announc.">
        <title>Draft Genome Sequences of Five Rapidly Growing Mycobacterium Species, M. thermoresistibile, M. fortuitum subsp. acetamidolyticum, M. canariasense, M. brisbanense, and M. novocastrense.</title>
        <authorList>
            <person name="Katahira K."/>
            <person name="Ogura Y."/>
            <person name="Gotoh Y."/>
            <person name="Hayashi T."/>
        </authorList>
    </citation>
    <scope>NUCLEOTIDE SEQUENCE [LARGE SCALE GENOMIC DNA]</scope>
    <source>
        <strain evidence="2 3">JCM6362</strain>
    </source>
</reference>
<dbReference type="Gene3D" id="3.40.50.1820">
    <property type="entry name" value="alpha/beta hydrolase"/>
    <property type="match status" value="1"/>
</dbReference>
<dbReference type="STRING" id="1797.RMCT_0372"/>
<gene>
    <name evidence="2" type="ORF">RMCT_0372</name>
</gene>
<organism evidence="2 3">
    <name type="scientific">Mycolicibacterium thermoresistibile</name>
    <name type="common">Mycobacterium thermoresistibile</name>
    <dbReference type="NCBI Taxonomy" id="1797"/>
    <lineage>
        <taxon>Bacteria</taxon>
        <taxon>Bacillati</taxon>
        <taxon>Actinomycetota</taxon>
        <taxon>Actinomycetes</taxon>
        <taxon>Mycobacteriales</taxon>
        <taxon>Mycobacteriaceae</taxon>
        <taxon>Mycolicibacterium</taxon>
    </lineage>
</organism>
<dbReference type="OrthoDB" id="334507at2"/>
<dbReference type="EMBL" id="BCTB01000002">
    <property type="protein sequence ID" value="GAT13401.1"/>
    <property type="molecule type" value="Genomic_DNA"/>
</dbReference>
<evidence type="ECO:0000313" key="3">
    <source>
        <dbReference type="Proteomes" id="UP000069654"/>
    </source>
</evidence>
<dbReference type="GO" id="GO:0016020">
    <property type="term" value="C:membrane"/>
    <property type="evidence" value="ECO:0007669"/>
    <property type="project" value="TreeGrafter"/>
</dbReference>
<dbReference type="InterPro" id="IPR000639">
    <property type="entry name" value="Epox_hydrolase-like"/>
</dbReference>
<dbReference type="Pfam" id="PF00561">
    <property type="entry name" value="Abhydrolase_1"/>
    <property type="match status" value="1"/>
</dbReference>
<proteinExistence type="predicted"/>
<name>A0A124E7R4_MYCTH</name>
<accession>A0A124E7R4</accession>
<dbReference type="PRINTS" id="PR00412">
    <property type="entry name" value="EPOXHYDRLASE"/>
</dbReference>
<keyword evidence="2" id="KW-0378">Hydrolase</keyword>
<dbReference type="RefSeq" id="WP_040548164.1">
    <property type="nucleotide sequence ID" value="NZ_BCTB01000002.1"/>
</dbReference>
<dbReference type="InterPro" id="IPR050266">
    <property type="entry name" value="AB_hydrolase_sf"/>
</dbReference>
<dbReference type="GO" id="GO:0046464">
    <property type="term" value="P:acylglycerol catabolic process"/>
    <property type="evidence" value="ECO:0007669"/>
    <property type="project" value="TreeGrafter"/>
</dbReference>